<evidence type="ECO:0000256" key="1">
    <source>
        <dbReference type="ARBA" id="ARBA00004167"/>
    </source>
</evidence>
<comment type="caution">
    <text evidence="11">The sequence shown here is derived from an EMBL/GenBank/DDBJ whole genome shotgun (WGS) entry which is preliminary data.</text>
</comment>
<organism evidence="11 12">
    <name type="scientific">Mytilus edulis</name>
    <name type="common">Blue mussel</name>
    <dbReference type="NCBI Taxonomy" id="6550"/>
    <lineage>
        <taxon>Eukaryota</taxon>
        <taxon>Metazoa</taxon>
        <taxon>Spiralia</taxon>
        <taxon>Lophotrochozoa</taxon>
        <taxon>Mollusca</taxon>
        <taxon>Bivalvia</taxon>
        <taxon>Autobranchia</taxon>
        <taxon>Pteriomorphia</taxon>
        <taxon>Mytilida</taxon>
        <taxon>Mytiloidea</taxon>
        <taxon>Mytilidae</taxon>
        <taxon>Mytilinae</taxon>
        <taxon>Mytilus</taxon>
    </lineage>
</organism>
<evidence type="ECO:0000256" key="6">
    <source>
        <dbReference type="ARBA" id="ARBA00023157"/>
    </source>
</evidence>
<evidence type="ECO:0000256" key="10">
    <source>
        <dbReference type="SAM" id="MobiDB-lite"/>
    </source>
</evidence>
<dbReference type="InterPro" id="IPR051221">
    <property type="entry name" value="LDLR-related"/>
</dbReference>
<dbReference type="OrthoDB" id="6054493at2759"/>
<keyword evidence="3" id="KW-0677">Repeat</keyword>
<dbReference type="Pfam" id="PF00057">
    <property type="entry name" value="Ldl_recept_a"/>
    <property type="match status" value="2"/>
</dbReference>
<evidence type="ECO:0000313" key="12">
    <source>
        <dbReference type="Proteomes" id="UP000683360"/>
    </source>
</evidence>
<keyword evidence="12" id="KW-1185">Reference proteome</keyword>
<feature type="disulfide bond" evidence="9">
    <location>
        <begin position="99"/>
        <end position="117"/>
    </location>
</feature>
<dbReference type="InterPro" id="IPR002172">
    <property type="entry name" value="LDrepeatLR_classA_rpt"/>
</dbReference>
<feature type="compositionally biased region" description="Polar residues" evidence="10">
    <location>
        <begin position="138"/>
        <end position="147"/>
    </location>
</feature>
<evidence type="ECO:0000256" key="7">
    <source>
        <dbReference type="ARBA" id="ARBA00023170"/>
    </source>
</evidence>
<evidence type="ECO:0000256" key="5">
    <source>
        <dbReference type="ARBA" id="ARBA00023136"/>
    </source>
</evidence>
<accession>A0A8S3SIT8</accession>
<feature type="disulfide bond" evidence="9">
    <location>
        <begin position="71"/>
        <end position="86"/>
    </location>
</feature>
<evidence type="ECO:0000256" key="8">
    <source>
        <dbReference type="ARBA" id="ARBA00023180"/>
    </source>
</evidence>
<dbReference type="SUPFAM" id="SSF57424">
    <property type="entry name" value="LDL receptor-like module"/>
    <property type="match status" value="3"/>
</dbReference>
<evidence type="ECO:0000313" key="11">
    <source>
        <dbReference type="EMBL" id="CAG2221075.1"/>
    </source>
</evidence>
<dbReference type="Gene3D" id="4.10.400.10">
    <property type="entry name" value="Low-density Lipoprotein Receptor"/>
    <property type="match status" value="3"/>
</dbReference>
<evidence type="ECO:0000256" key="3">
    <source>
        <dbReference type="ARBA" id="ARBA00022737"/>
    </source>
</evidence>
<feature type="disulfide bond" evidence="9">
    <location>
        <begin position="59"/>
        <end position="77"/>
    </location>
</feature>
<protein>
    <submittedName>
        <fullName evidence="11">LRP2</fullName>
    </submittedName>
</protein>
<dbReference type="AlphaFoldDB" id="A0A8S3SIT8"/>
<dbReference type="PROSITE" id="PS01209">
    <property type="entry name" value="LDLRA_1"/>
    <property type="match status" value="2"/>
</dbReference>
<feature type="compositionally biased region" description="Polar residues" evidence="10">
    <location>
        <begin position="159"/>
        <end position="181"/>
    </location>
</feature>
<dbReference type="CDD" id="cd00112">
    <property type="entry name" value="LDLa"/>
    <property type="match status" value="2"/>
</dbReference>
<comment type="subcellular location">
    <subcellularLocation>
        <location evidence="1">Membrane</location>
        <topology evidence="1">Single-pass membrane protein</topology>
    </subcellularLocation>
</comment>
<dbReference type="PRINTS" id="PR00261">
    <property type="entry name" value="LDLRECEPTOR"/>
</dbReference>
<dbReference type="EMBL" id="CAJPWZ010001674">
    <property type="protein sequence ID" value="CAG2221075.1"/>
    <property type="molecule type" value="Genomic_DNA"/>
</dbReference>
<dbReference type="InterPro" id="IPR023415">
    <property type="entry name" value="LDLR_class-A_CS"/>
</dbReference>
<evidence type="ECO:0000256" key="2">
    <source>
        <dbReference type="ARBA" id="ARBA00022692"/>
    </source>
</evidence>
<dbReference type="GO" id="GO:0043235">
    <property type="term" value="C:receptor complex"/>
    <property type="evidence" value="ECO:0007669"/>
    <property type="project" value="TreeGrafter"/>
</dbReference>
<dbReference type="InterPro" id="IPR036055">
    <property type="entry name" value="LDL_receptor-like_sf"/>
</dbReference>
<dbReference type="PROSITE" id="PS50068">
    <property type="entry name" value="LDLRA_2"/>
    <property type="match status" value="2"/>
</dbReference>
<dbReference type="PANTHER" id="PTHR22722">
    <property type="entry name" value="LOW-DENSITY LIPOPROTEIN RECEPTOR-RELATED PROTEIN 2-RELATED"/>
    <property type="match status" value="1"/>
</dbReference>
<reference evidence="11" key="1">
    <citation type="submission" date="2021-03" db="EMBL/GenBank/DDBJ databases">
        <authorList>
            <person name="Bekaert M."/>
        </authorList>
    </citation>
    <scope>NUCLEOTIDE SEQUENCE</scope>
</reference>
<proteinExistence type="predicted"/>
<name>A0A8S3SIT8_MYTED</name>
<sequence>MVMRLCTSDCPGEFTCGENECIPYSLVCNVNIDCQNDHSIAYEEYYVCLIEGCDGKFKCDDETCIPFEKLCDSHSDCAGGEDETRCYISGLVCPGGSKCKNGMCIPSDWMCDGTPHCHDESDESPTTCNPEEFTTQMMEASTNSSTEDQPKRETKEQSRYQTTSPMHQSGESGIENSSASVSGGGVLMGNNGDVLPSSMNNG</sequence>
<dbReference type="PANTHER" id="PTHR22722:SF5">
    <property type="entry name" value="LOW-DENSITY LIPOPROTEIN RECEPTOR-RELATED PROTEIN 1B"/>
    <property type="match status" value="1"/>
</dbReference>
<keyword evidence="4" id="KW-1133">Transmembrane helix</keyword>
<gene>
    <name evidence="11" type="ORF">MEDL_34421</name>
</gene>
<keyword evidence="5" id="KW-0472">Membrane</keyword>
<dbReference type="GO" id="GO:0005041">
    <property type="term" value="F:low-density lipoprotein particle receptor activity"/>
    <property type="evidence" value="ECO:0007669"/>
    <property type="project" value="TreeGrafter"/>
</dbReference>
<comment type="caution">
    <text evidence="9">Lacks conserved residue(s) required for the propagation of feature annotation.</text>
</comment>
<keyword evidence="8" id="KW-0325">Glycoprotein</keyword>
<evidence type="ECO:0000256" key="4">
    <source>
        <dbReference type="ARBA" id="ARBA00022989"/>
    </source>
</evidence>
<feature type="compositionally biased region" description="Basic and acidic residues" evidence="10">
    <location>
        <begin position="148"/>
        <end position="158"/>
    </location>
</feature>
<dbReference type="GO" id="GO:0005886">
    <property type="term" value="C:plasma membrane"/>
    <property type="evidence" value="ECO:0007669"/>
    <property type="project" value="TreeGrafter"/>
</dbReference>
<keyword evidence="7" id="KW-0675">Receptor</keyword>
<dbReference type="SMART" id="SM00192">
    <property type="entry name" value="LDLa"/>
    <property type="match status" value="3"/>
</dbReference>
<evidence type="ECO:0000256" key="9">
    <source>
        <dbReference type="PROSITE-ProRule" id="PRU00124"/>
    </source>
</evidence>
<feature type="region of interest" description="Disordered" evidence="10">
    <location>
        <begin position="138"/>
        <end position="202"/>
    </location>
</feature>
<keyword evidence="6 9" id="KW-1015">Disulfide bond</keyword>
<keyword evidence="2" id="KW-0812">Transmembrane</keyword>
<dbReference type="Proteomes" id="UP000683360">
    <property type="component" value="Unassembled WGS sequence"/>
</dbReference>